<dbReference type="EMBL" id="SPLM01000003">
    <property type="protein sequence ID" value="TMW67867.1"/>
    <property type="molecule type" value="Genomic_DNA"/>
</dbReference>
<sequence>MAPSIATVNDTTINAGSKVWLITGCSSGFGRELAIAARNRGDLVIATARKIEALKDLRDLGCEALTLDVTADDATVNGIAAKAHALYGRIDILVNNAGYSINGAVEEASSEETQAIFDTNLFGLLRVTRAVLPYMRQLKSGTIANIGSTAGYCGSYPACGLYSATKFAVAGITQTLRQEVADLGIEVTVIEPGYFKTNITSAGLYSKKSLPEYAHYSQMFKDIAENGAIVAADPAKGAKAIVEALTKSGRCVGRALPNRMPLGGDAFTVVQSVLTTGQKELDEWKDFTDATEFAFDQ</sequence>
<gene>
    <name evidence="4" type="ORF">Poli38472_007539</name>
</gene>
<name>A0A8K1CQC6_PYTOL</name>
<evidence type="ECO:0000256" key="3">
    <source>
        <dbReference type="RuleBase" id="RU000363"/>
    </source>
</evidence>
<dbReference type="PRINTS" id="PR00081">
    <property type="entry name" value="GDHRDH"/>
</dbReference>
<keyword evidence="2" id="KW-0560">Oxidoreductase</keyword>
<dbReference type="Proteomes" id="UP000794436">
    <property type="component" value="Unassembled WGS sequence"/>
</dbReference>
<protein>
    <submittedName>
        <fullName evidence="4">Uncharacterized protein</fullName>
    </submittedName>
</protein>
<dbReference type="InterPro" id="IPR002347">
    <property type="entry name" value="SDR_fam"/>
</dbReference>
<comment type="similarity">
    <text evidence="1 3">Belongs to the short-chain dehydrogenases/reductases (SDR) family.</text>
</comment>
<evidence type="ECO:0000313" key="4">
    <source>
        <dbReference type="EMBL" id="TMW67867.1"/>
    </source>
</evidence>
<accession>A0A8K1CQC6</accession>
<dbReference type="PANTHER" id="PTHR43976">
    <property type="entry name" value="SHORT CHAIN DEHYDROGENASE"/>
    <property type="match status" value="1"/>
</dbReference>
<proteinExistence type="inferred from homology"/>
<dbReference type="GO" id="GO:0016491">
    <property type="term" value="F:oxidoreductase activity"/>
    <property type="evidence" value="ECO:0007669"/>
    <property type="project" value="UniProtKB-KW"/>
</dbReference>
<dbReference type="PRINTS" id="PR00080">
    <property type="entry name" value="SDRFAMILY"/>
</dbReference>
<dbReference type="InterPro" id="IPR051911">
    <property type="entry name" value="SDR_oxidoreductase"/>
</dbReference>
<dbReference type="PANTHER" id="PTHR43976:SF16">
    <property type="entry name" value="SHORT-CHAIN DEHYDROGENASE_REDUCTASE FAMILY PROTEIN"/>
    <property type="match status" value="1"/>
</dbReference>
<dbReference type="InterPro" id="IPR036291">
    <property type="entry name" value="NAD(P)-bd_dom_sf"/>
</dbReference>
<comment type="caution">
    <text evidence="4">The sequence shown here is derived from an EMBL/GenBank/DDBJ whole genome shotgun (WGS) entry which is preliminary data.</text>
</comment>
<dbReference type="Pfam" id="PF00106">
    <property type="entry name" value="adh_short"/>
    <property type="match status" value="1"/>
</dbReference>
<organism evidence="4 5">
    <name type="scientific">Pythium oligandrum</name>
    <name type="common">Mycoparasitic fungus</name>
    <dbReference type="NCBI Taxonomy" id="41045"/>
    <lineage>
        <taxon>Eukaryota</taxon>
        <taxon>Sar</taxon>
        <taxon>Stramenopiles</taxon>
        <taxon>Oomycota</taxon>
        <taxon>Peronosporomycetes</taxon>
        <taxon>Pythiales</taxon>
        <taxon>Pythiaceae</taxon>
        <taxon>Pythium</taxon>
    </lineage>
</organism>
<evidence type="ECO:0000256" key="2">
    <source>
        <dbReference type="ARBA" id="ARBA00023002"/>
    </source>
</evidence>
<keyword evidence="5" id="KW-1185">Reference proteome</keyword>
<dbReference type="SUPFAM" id="SSF51735">
    <property type="entry name" value="NAD(P)-binding Rossmann-fold domains"/>
    <property type="match status" value="1"/>
</dbReference>
<evidence type="ECO:0000256" key="1">
    <source>
        <dbReference type="ARBA" id="ARBA00006484"/>
    </source>
</evidence>
<dbReference type="Gene3D" id="3.40.50.720">
    <property type="entry name" value="NAD(P)-binding Rossmann-like Domain"/>
    <property type="match status" value="1"/>
</dbReference>
<dbReference type="CDD" id="cd05374">
    <property type="entry name" value="17beta-HSD-like_SDR_c"/>
    <property type="match status" value="1"/>
</dbReference>
<dbReference type="OrthoDB" id="1393670at2759"/>
<evidence type="ECO:0000313" key="5">
    <source>
        <dbReference type="Proteomes" id="UP000794436"/>
    </source>
</evidence>
<reference evidence="4" key="1">
    <citation type="submission" date="2019-03" db="EMBL/GenBank/DDBJ databases">
        <title>Long read genome sequence of the mycoparasitic Pythium oligandrum ATCC 38472 isolated from sugarbeet rhizosphere.</title>
        <authorList>
            <person name="Gaulin E."/>
        </authorList>
    </citation>
    <scope>NUCLEOTIDE SEQUENCE</scope>
    <source>
        <strain evidence="4">ATCC 38472_TT</strain>
    </source>
</reference>
<dbReference type="AlphaFoldDB" id="A0A8K1CQC6"/>